<proteinExistence type="predicted"/>
<dbReference type="EMBL" id="AXCV01000603">
    <property type="protein sequence ID" value="KGO22196.1"/>
    <property type="molecule type" value="Genomic_DNA"/>
</dbReference>
<evidence type="ECO:0000313" key="1">
    <source>
        <dbReference type="EMBL" id="KGO22196.1"/>
    </source>
</evidence>
<keyword evidence="2" id="KW-1185">Reference proteome</keyword>
<gene>
    <name evidence="1" type="ORF">Q757_09700</name>
</gene>
<reference evidence="1 2" key="1">
    <citation type="journal article" date="2014" name="Antonie Van Leeuwenhoek">
        <title>Oenococcus alcoholitolerans sp. nov., a lactic acid bacteria isolated from cachaca and ethanol fermentation processes.</title>
        <authorList>
            <person name="Badotti F."/>
            <person name="Moreira A.P."/>
            <person name="Tonon L.A."/>
            <person name="de Lucena B.T."/>
            <person name="Gomes Fde C."/>
            <person name="Kruger R."/>
            <person name="Thompson C.C."/>
            <person name="de Morais M.A.Jr."/>
            <person name="Rosa C.A."/>
            <person name="Thompson F.L."/>
        </authorList>
    </citation>
    <scope>NUCLEOTIDE SEQUENCE [LARGE SCALE GENOMIC DNA]</scope>
    <source>
        <strain evidence="1 2">UFRJ-M7.2.18</strain>
    </source>
</reference>
<comment type="caution">
    <text evidence="1">The sequence shown here is derived from an EMBL/GenBank/DDBJ whole genome shotgun (WGS) entry which is preliminary data.</text>
</comment>
<evidence type="ECO:0000313" key="2">
    <source>
        <dbReference type="Proteomes" id="UP000030023"/>
    </source>
</evidence>
<protein>
    <recommendedName>
        <fullName evidence="3">TetR family transcriptional regulator</fullName>
    </recommendedName>
</protein>
<dbReference type="Proteomes" id="UP000030023">
    <property type="component" value="Unassembled WGS sequence"/>
</dbReference>
<evidence type="ECO:0008006" key="3">
    <source>
        <dbReference type="Google" id="ProtNLM"/>
    </source>
</evidence>
<sequence>MYAELALASISFTLINHQNTDLLDQQNRFINLLQDAVKEND</sequence>
<accession>A0ABR4XNP0</accession>
<name>A0ABR4XNP0_9LACO</name>
<organism evidence="1 2">
    <name type="scientific">Oenococcus alcoholitolerans</name>
    <dbReference type="NCBI Taxonomy" id="931074"/>
    <lineage>
        <taxon>Bacteria</taxon>
        <taxon>Bacillati</taxon>
        <taxon>Bacillota</taxon>
        <taxon>Bacilli</taxon>
        <taxon>Lactobacillales</taxon>
        <taxon>Lactobacillaceae</taxon>
        <taxon>Oenococcus</taxon>
    </lineage>
</organism>